<comment type="caution">
    <text evidence="1">The sequence shown here is derived from an EMBL/GenBank/DDBJ whole genome shotgun (WGS) entry which is preliminary data.</text>
</comment>
<sequence>MKKSLALLIITVFITAGTSDDVFAGGKEESPTLEQTYSEIGYKTVEEACKEFEEHFKQDVKLPLRVPPIPFSHQFGRFNDLEDDINDSFDMDFINEDSPENHYKLDIRPINRKISINKKYFVNQYTLKNGKEATLINIANSFDAIVFEIGPWQYMLSVDKRVSDIVTVEILLDIANSIDYLSEDKRS</sequence>
<evidence type="ECO:0000313" key="2">
    <source>
        <dbReference type="Proteomes" id="UP001285636"/>
    </source>
</evidence>
<gene>
    <name evidence="1" type="ORF">RYX45_16080</name>
</gene>
<dbReference type="AlphaFoldDB" id="A0AAJ2U4K3"/>
<reference evidence="1" key="1">
    <citation type="submission" date="2023-10" db="EMBL/GenBank/DDBJ databases">
        <title>Screening of Alkalihalophilus pseudofirmusBZ-TG-HK211 and Its Alleviation of Salt Stress on Rapeseed Growth.</title>
        <authorList>
            <person name="Zhao B."/>
            <person name="Guo T."/>
        </authorList>
    </citation>
    <scope>NUCLEOTIDE SEQUENCE</scope>
    <source>
        <strain evidence="1">BZ-TG-HK211</strain>
    </source>
</reference>
<evidence type="ECO:0000313" key="1">
    <source>
        <dbReference type="EMBL" id="MDV2886712.1"/>
    </source>
</evidence>
<dbReference type="EMBL" id="JAWJAY010000004">
    <property type="protein sequence ID" value="MDV2886712.1"/>
    <property type="molecule type" value="Genomic_DNA"/>
</dbReference>
<dbReference type="Proteomes" id="UP001285636">
    <property type="component" value="Unassembled WGS sequence"/>
</dbReference>
<organism evidence="1 2">
    <name type="scientific">Alkalihalophilus pseudofirmus</name>
    <name type="common">Bacillus pseudofirmus</name>
    <dbReference type="NCBI Taxonomy" id="79885"/>
    <lineage>
        <taxon>Bacteria</taxon>
        <taxon>Bacillati</taxon>
        <taxon>Bacillota</taxon>
        <taxon>Bacilli</taxon>
        <taxon>Bacillales</taxon>
        <taxon>Bacillaceae</taxon>
        <taxon>Alkalihalophilus</taxon>
    </lineage>
</organism>
<dbReference type="RefSeq" id="WP_323467349.1">
    <property type="nucleotide sequence ID" value="NZ_CP144224.1"/>
</dbReference>
<proteinExistence type="predicted"/>
<accession>A0AAJ2U4K3</accession>
<name>A0AAJ2U4K3_ALKPS</name>
<protein>
    <submittedName>
        <fullName evidence="1">Uncharacterized protein</fullName>
    </submittedName>
</protein>